<evidence type="ECO:0000256" key="3">
    <source>
        <dbReference type="ARBA" id="ARBA00022741"/>
    </source>
</evidence>
<dbReference type="NCBIfam" id="NF010706">
    <property type="entry name" value="PRK14108.1"/>
    <property type="match status" value="1"/>
</dbReference>
<keyword evidence="6" id="KW-0511">Multifunctional enzyme</keyword>
<evidence type="ECO:0000313" key="9">
    <source>
        <dbReference type="EMBL" id="MDI2090706.1"/>
    </source>
</evidence>
<evidence type="ECO:0000256" key="5">
    <source>
        <dbReference type="ARBA" id="ARBA00022842"/>
    </source>
</evidence>
<keyword evidence="3" id="KW-0547">Nucleotide-binding</keyword>
<dbReference type="PANTHER" id="PTHR30621:SF0">
    <property type="entry name" value="BIFUNCTIONAL GLUTAMINE SYNTHETASE ADENYLYLTRANSFERASE_ADENYLYL-REMOVING ENZYME"/>
    <property type="match status" value="1"/>
</dbReference>
<dbReference type="InterPro" id="IPR005190">
    <property type="entry name" value="GlnE_rpt_dom"/>
</dbReference>
<comment type="caution">
    <text evidence="9">The sequence shown here is derived from an EMBL/GenBank/DDBJ whole genome shotgun (WGS) entry which is preliminary data.</text>
</comment>
<dbReference type="Gene3D" id="1.20.120.1510">
    <property type="match status" value="1"/>
</dbReference>
<evidence type="ECO:0000256" key="2">
    <source>
        <dbReference type="ARBA" id="ARBA00022695"/>
    </source>
</evidence>
<dbReference type="RefSeq" id="WP_281447831.1">
    <property type="nucleotide sequence ID" value="NZ_JASBAO010000001.1"/>
</dbReference>
<dbReference type="InterPro" id="IPR023057">
    <property type="entry name" value="GlnE"/>
</dbReference>
<dbReference type="Gene3D" id="1.20.120.330">
    <property type="entry name" value="Nucleotidyltransferases domain 2"/>
    <property type="match status" value="2"/>
</dbReference>
<gene>
    <name evidence="9" type="ORF">QJV27_04785</name>
</gene>
<evidence type="ECO:0000256" key="4">
    <source>
        <dbReference type="ARBA" id="ARBA00022840"/>
    </source>
</evidence>
<dbReference type="Gene3D" id="3.30.460.10">
    <property type="entry name" value="Beta Polymerase, domain 2"/>
    <property type="match status" value="2"/>
</dbReference>
<dbReference type="GO" id="GO:0047388">
    <property type="term" value="F:[glutamine synthetase]-adenylyl-L-tyrosine phosphorylase activity"/>
    <property type="evidence" value="ECO:0007669"/>
    <property type="project" value="UniProtKB-EC"/>
</dbReference>
<dbReference type="Pfam" id="PF03710">
    <property type="entry name" value="GlnE"/>
    <property type="match status" value="2"/>
</dbReference>
<keyword evidence="5" id="KW-0460">Magnesium</keyword>
<dbReference type="SUPFAM" id="SSF81593">
    <property type="entry name" value="Nucleotidyltransferase substrate binding subunit/domain"/>
    <property type="match status" value="2"/>
</dbReference>
<dbReference type="EC" id="2.7.7.89" evidence="9"/>
<dbReference type="CDD" id="cd05401">
    <property type="entry name" value="NT_GlnE_GlnD_like"/>
    <property type="match status" value="2"/>
</dbReference>
<dbReference type="NCBIfam" id="NF008292">
    <property type="entry name" value="PRK11072.1"/>
    <property type="match status" value="1"/>
</dbReference>
<keyword evidence="4" id="KW-0067">ATP-binding</keyword>
<organism evidence="9 10">
    <name type="scientific">Commensalibacter oyaizuii</name>
    <dbReference type="NCBI Taxonomy" id="3043873"/>
    <lineage>
        <taxon>Bacteria</taxon>
        <taxon>Pseudomonadati</taxon>
        <taxon>Pseudomonadota</taxon>
        <taxon>Alphaproteobacteria</taxon>
        <taxon>Acetobacterales</taxon>
        <taxon>Acetobacteraceae</taxon>
    </lineage>
</organism>
<dbReference type="Pfam" id="PF08335">
    <property type="entry name" value="GlnD_UR_UTase"/>
    <property type="match status" value="2"/>
</dbReference>
<evidence type="ECO:0000313" key="10">
    <source>
        <dbReference type="Proteomes" id="UP001431634"/>
    </source>
</evidence>
<proteinExistence type="predicted"/>
<protein>
    <submittedName>
        <fullName evidence="9">Bifunctional [glutamine synthetase] adenylyltransferase/[glutamine synthetase]-adenylyl-L-tyrosine phosphorylase</fullName>
        <ecNumber evidence="9">2.7.7.89</ecNumber>
    </submittedName>
</protein>
<reference evidence="9" key="1">
    <citation type="submission" date="2023-05" db="EMBL/GenBank/DDBJ databases">
        <title>Whole genome sequence of Commensalibacter sp.</title>
        <authorList>
            <person name="Charoenyingcharoen P."/>
            <person name="Yukphan P."/>
        </authorList>
    </citation>
    <scope>NUCLEOTIDE SEQUENCE</scope>
    <source>
        <strain evidence="9">TBRC 16381</strain>
    </source>
</reference>
<evidence type="ECO:0000256" key="6">
    <source>
        <dbReference type="ARBA" id="ARBA00023268"/>
    </source>
</evidence>
<keyword evidence="2 9" id="KW-0548">Nucleotidyltransferase</keyword>
<feature type="domain" description="Glutamate-ammonia ligase adenylyltransferase repeated" evidence="7">
    <location>
        <begin position="598"/>
        <end position="845"/>
    </location>
</feature>
<accession>A0ABT6Q0S4</accession>
<dbReference type="InterPro" id="IPR043519">
    <property type="entry name" value="NT_sf"/>
</dbReference>
<sequence>MLNKLSITLQFKKQQETYRHMPTSSPSHTPWFHKNWPKPTDQRSADILLEDIKKIWIQQEKDPLVLSHDKVIELIHGIGGNSPYLSDLILKDIEFFDFLLQHGPDEACKTTFAQLHAFSTQESRQATARILRITKQKIALSCAIADIGNLWSLQEITLTLSNLAQATLNLAVNHLLLQLHQSKKITLPHPETPDKNSGFIVLGMGKLGAKELNYSSDIDLIILYDPDLYPDNDELNTIFVRMTRQLVTLMEERDENGYVFRTDLRLRPDPSSSPLAVSLPAAITYYESLGQTWERTAMSKARPIAGDIAAGYAFLEAIRPFIWRRHLDFTVIDDIHAMKNRIDQHKKIGKCNLSQLPPNLADDLALEWLTGQNIKLGHGGIREIEFCPQTMQLVWGGRFPELQDSTTVGGLKKLVEKDLIPSASTQKLINAYELLRKTEHRLQMQNDYQTHSLPDNLEEVKKFSVFMGYDNPEQFARELFPLMHHVRITFDGLFAAPEHKERYVLDMPTHELKEYLNNKGFPDEAATILQSWNGSGPRALRTAKARTILTNVLPQILDAFANERNPLLILQRFDTLLARHRAGIQLLSLFERNPALIKRLSSIIGTSHFIAEYIANNPSALDALLEVNIVKSRFNLQKTIRDYLKNSESYIDALPALHSLVHSEEFRLSVARIENQLGLNKTHILRTAMANTIMKALLDKVTKEHQQKYGIVPDGGICIVVLGKAGSWEMASGSDLDLMLIFDHPTETYESVCTPNAIPAQRSLSTNNYYIRLTQTFITAITNAGTAGPLYEVDMRLRPSGSKGPVAVSLSSFERYHKEEAWTWERMALTRARVIGGSVQLQKRVMAAINHALSTPPHQYSNQAILQDVANMRARLLRDAPPSSPWDIKHLTGGLMEVEFIAQALQLTARDAVVRHPCTRIALRRLANHGYLSPKEAKTLIKADHFWRNTQSLLRIFFGKHPPQDLSNEVTPTIIEVLSRDLLKKSKRHTDNPLQTIQEKAHKIGQQVRKIFIKTVGPLP</sequence>
<keyword evidence="1 9" id="KW-0808">Transferase</keyword>
<feature type="domain" description="PII-uridylyltransferase/Glutamine-synthetase adenylyltransferase" evidence="8">
    <location>
        <begin position="886"/>
        <end position="1007"/>
    </location>
</feature>
<feature type="domain" description="PII-uridylyltransferase/Glutamine-synthetase adenylyltransferase" evidence="8">
    <location>
        <begin position="369"/>
        <end position="494"/>
    </location>
</feature>
<evidence type="ECO:0000256" key="1">
    <source>
        <dbReference type="ARBA" id="ARBA00022679"/>
    </source>
</evidence>
<dbReference type="InterPro" id="IPR013546">
    <property type="entry name" value="PII_UdlTrfase/GS_AdlTrfase"/>
</dbReference>
<evidence type="ECO:0000259" key="8">
    <source>
        <dbReference type="Pfam" id="PF08335"/>
    </source>
</evidence>
<dbReference type="SUPFAM" id="SSF81301">
    <property type="entry name" value="Nucleotidyltransferase"/>
    <property type="match status" value="2"/>
</dbReference>
<dbReference type="Proteomes" id="UP001431634">
    <property type="component" value="Unassembled WGS sequence"/>
</dbReference>
<dbReference type="EMBL" id="JASBAO010000001">
    <property type="protein sequence ID" value="MDI2090706.1"/>
    <property type="molecule type" value="Genomic_DNA"/>
</dbReference>
<keyword evidence="10" id="KW-1185">Reference proteome</keyword>
<name>A0ABT6Q0S4_9PROT</name>
<evidence type="ECO:0000259" key="7">
    <source>
        <dbReference type="Pfam" id="PF03710"/>
    </source>
</evidence>
<dbReference type="PANTHER" id="PTHR30621">
    <property type="entry name" value="GLUTAMINE SYNTHETASE ADENYLYLTRANSFERASE"/>
    <property type="match status" value="1"/>
</dbReference>
<feature type="domain" description="Glutamate-ammonia ligase adenylyltransferase repeated" evidence="7">
    <location>
        <begin position="77"/>
        <end position="316"/>
    </location>
</feature>